<dbReference type="PANTHER" id="PTHR10357:SF216">
    <property type="entry name" value="MALTOOLIGOSYL TREHALOSE SYNTHASE-RELATED"/>
    <property type="match status" value="1"/>
</dbReference>
<dbReference type="InterPro" id="IPR013797">
    <property type="entry name" value="Maltooligo_trehalose_synth_4"/>
</dbReference>
<protein>
    <submittedName>
        <fullName evidence="2">Malto-oligosyltrehalose synthase</fullName>
        <ecNumber evidence="2">5.4.99.15</ecNumber>
    </submittedName>
</protein>
<proteinExistence type="predicted"/>
<gene>
    <name evidence="2" type="primary">treY</name>
    <name evidence="2" type="ORF">ABUK86_04235</name>
</gene>
<comment type="caution">
    <text evidence="2">The sequence shown here is derived from an EMBL/GenBank/DDBJ whole genome shotgun (WGS) entry which is preliminary data.</text>
</comment>
<dbReference type="RefSeq" id="WP_352982649.1">
    <property type="nucleotide sequence ID" value="NZ_JBEQNA010000001.1"/>
</dbReference>
<dbReference type="Gene3D" id="3.30.1590.10">
    <property type="entry name" value="Maltooligosyl trehalose synthase, domain 2"/>
    <property type="match status" value="1"/>
</dbReference>
<dbReference type="Gene3D" id="1.10.10.470">
    <property type="entry name" value="Maltooligosyl trehalose synthase, domain 4"/>
    <property type="match status" value="1"/>
</dbReference>
<dbReference type="CDD" id="cd11336">
    <property type="entry name" value="AmyAc_MTSase"/>
    <property type="match status" value="1"/>
</dbReference>
<feature type="domain" description="Glycosyl hydrolase family 13 catalytic" evidence="1">
    <location>
        <begin position="13"/>
        <end position="693"/>
    </location>
</feature>
<dbReference type="Gene3D" id="1.10.150.200">
    <property type="entry name" value="Maltooligosyl trehalose synthase, domain 3"/>
    <property type="match status" value="1"/>
</dbReference>
<dbReference type="EMBL" id="JBEQNB010000002">
    <property type="protein sequence ID" value="MES0832968.1"/>
    <property type="molecule type" value="Genomic_DNA"/>
</dbReference>
<dbReference type="PANTHER" id="PTHR10357">
    <property type="entry name" value="ALPHA-AMYLASE FAMILY MEMBER"/>
    <property type="match status" value="1"/>
</dbReference>
<dbReference type="SMART" id="SM00642">
    <property type="entry name" value="Aamy"/>
    <property type="match status" value="1"/>
</dbReference>
<organism evidence="2 3">
    <name type="scientific">Nocardiopsis tropica</name>
    <dbReference type="NCBI Taxonomy" id="109330"/>
    <lineage>
        <taxon>Bacteria</taxon>
        <taxon>Bacillati</taxon>
        <taxon>Actinomycetota</taxon>
        <taxon>Actinomycetes</taxon>
        <taxon>Streptosporangiales</taxon>
        <taxon>Nocardiopsidaceae</taxon>
        <taxon>Nocardiopsis</taxon>
    </lineage>
</organism>
<accession>A0ABV1ZPG2</accession>
<dbReference type="InterPro" id="IPR017853">
    <property type="entry name" value="GH"/>
</dbReference>
<dbReference type="InterPro" id="IPR006047">
    <property type="entry name" value="GH13_cat_dom"/>
</dbReference>
<evidence type="ECO:0000259" key="1">
    <source>
        <dbReference type="SMART" id="SM00642"/>
    </source>
</evidence>
<evidence type="ECO:0000313" key="2">
    <source>
        <dbReference type="EMBL" id="MES0832968.1"/>
    </source>
</evidence>
<dbReference type="EC" id="5.4.99.15" evidence="2"/>
<evidence type="ECO:0000313" key="3">
    <source>
        <dbReference type="Proteomes" id="UP001432401"/>
    </source>
</evidence>
<dbReference type="InterPro" id="IPR012767">
    <property type="entry name" value="Trehalose_TreY"/>
</dbReference>
<dbReference type="Proteomes" id="UP001432401">
    <property type="component" value="Unassembled WGS sequence"/>
</dbReference>
<dbReference type="GO" id="GO:0047470">
    <property type="term" value="F:(1,4)-alpha-D-glucan 1-alpha-D-glucosylmutase activity"/>
    <property type="evidence" value="ECO:0007669"/>
    <property type="project" value="UniProtKB-EC"/>
</dbReference>
<dbReference type="Gene3D" id="3.20.20.80">
    <property type="entry name" value="Glycosidases"/>
    <property type="match status" value="1"/>
</dbReference>
<reference evidence="2 3" key="1">
    <citation type="submission" date="2024-06" db="EMBL/GenBank/DDBJ databases">
        <authorList>
            <person name="Bataeva Y.V."/>
            <person name="Grigorian L.N."/>
            <person name="Solomentsev V.I."/>
        </authorList>
    </citation>
    <scope>NUCLEOTIDE SEQUENCE [LARGE SCALE GENOMIC DNA]</scope>
    <source>
        <strain evidence="3">SCPM-O-B-12605 (RCAM04882)</strain>
    </source>
</reference>
<name>A0ABV1ZPG2_9ACTN</name>
<keyword evidence="2" id="KW-0413">Isomerase</keyword>
<sequence length="797" mass="85573">MTSTHSTPTAAAPTSTYRLQLSPGFTLEDAAGLVDHLDRLGVGALYLSPVLTAAPGSGHGYDVVDPTAVSPALGGDAARAALAAKARERGLGVVVDIVPNHMSVARPDANPWWWDVLEHGRASVYARCFDVDFDAGPVLVPVLADDGDGGAPALDDLRVVDGCLAYHDKRYPLAPGTYAPGDRVGDVHGRQHYRLVSWRRGDSELTYRRFFDVDGLAAVRVEEPGVFDATHAEILRWAELGQLDGLRVDHVDGLSDPGGYLRRLAGRFGGWVVVEKVLAPGESLPQSWPVAGTTGYDALREVCGLFVDPAGEAAFTALAREQGVEVDAQALDEGARRHAATVLLRAEVRRIAALLPPRAGDRADPDPEGAARRREEAVAELLCAFGVYRSYLPEGEADWAAAVDRARGRRPDLAPDLEDIDRLVRGDPSGEPARRIQQTSGMVVAMGTENTAFYRGTRFAALNEVGGDPSRFAVDPGEFHDGAARREASRPATMTTLSTHDTKRSEDVRARLAALSETPEAFAGAVRRWTGRCALPEPALNLLGWQTLVGAWPIGEDRLAEYLLKAAREARLGTSWTDRDADFEERVRSWPGRVLGDPALREEVASAVESVRGAGWSNSLGQKAVQLLGPGVPDVYQGTELWDLSLVDPDNRRPVDHRSRADMLARLEEGWLPPVDGTGAAKLHLVRTCLRLRRELRPAGYLPLTASGRAAGHAVAFARTSRGARHPDVVAVATRLPLGLAAGGGWADTVLALPAGPGEWTDRLTGRVLAPARTDGHTCAPLAELLGRYPVAVLVRR</sequence>
<dbReference type="SUPFAM" id="SSF51445">
    <property type="entry name" value="(Trans)glycosidases"/>
    <property type="match status" value="1"/>
</dbReference>
<dbReference type="Pfam" id="PF00128">
    <property type="entry name" value="Alpha-amylase"/>
    <property type="match status" value="1"/>
</dbReference>
<dbReference type="NCBIfam" id="TIGR02401">
    <property type="entry name" value="trehalose_TreY"/>
    <property type="match status" value="1"/>
</dbReference>
<keyword evidence="3" id="KW-1185">Reference proteome</keyword>